<feature type="compositionally biased region" description="Basic and acidic residues" evidence="1">
    <location>
        <begin position="40"/>
        <end position="50"/>
    </location>
</feature>
<dbReference type="AlphaFoldDB" id="A0AAD9D906"/>
<dbReference type="Proteomes" id="UP001224775">
    <property type="component" value="Unassembled WGS sequence"/>
</dbReference>
<proteinExistence type="predicted"/>
<evidence type="ECO:0000313" key="3">
    <source>
        <dbReference type="Proteomes" id="UP001224775"/>
    </source>
</evidence>
<protein>
    <submittedName>
        <fullName evidence="2">Uncharacterized protein</fullName>
    </submittedName>
</protein>
<dbReference type="EMBL" id="JATAAI010000026">
    <property type="protein sequence ID" value="KAK1737280.1"/>
    <property type="molecule type" value="Genomic_DNA"/>
</dbReference>
<gene>
    <name evidence="2" type="ORF">QTG54_012147</name>
</gene>
<feature type="region of interest" description="Disordered" evidence="1">
    <location>
        <begin position="1"/>
        <end position="88"/>
    </location>
</feature>
<comment type="caution">
    <text evidence="2">The sequence shown here is derived from an EMBL/GenBank/DDBJ whole genome shotgun (WGS) entry which is preliminary data.</text>
</comment>
<organism evidence="2 3">
    <name type="scientific">Skeletonema marinoi</name>
    <dbReference type="NCBI Taxonomy" id="267567"/>
    <lineage>
        <taxon>Eukaryota</taxon>
        <taxon>Sar</taxon>
        <taxon>Stramenopiles</taxon>
        <taxon>Ochrophyta</taxon>
        <taxon>Bacillariophyta</taxon>
        <taxon>Coscinodiscophyceae</taxon>
        <taxon>Thalassiosirophycidae</taxon>
        <taxon>Thalassiosirales</taxon>
        <taxon>Skeletonemataceae</taxon>
        <taxon>Skeletonema</taxon>
        <taxon>Skeletonema marinoi-dohrnii complex</taxon>
    </lineage>
</organism>
<feature type="compositionally biased region" description="Acidic residues" evidence="1">
    <location>
        <begin position="145"/>
        <end position="158"/>
    </location>
</feature>
<reference evidence="2" key="1">
    <citation type="submission" date="2023-06" db="EMBL/GenBank/DDBJ databases">
        <title>Survivors Of The Sea: Transcriptome response of Skeletonema marinoi to long-term dormancy.</title>
        <authorList>
            <person name="Pinder M.I.M."/>
            <person name="Kourtchenko O."/>
            <person name="Robertson E.K."/>
            <person name="Larsson T."/>
            <person name="Maumus F."/>
            <person name="Osuna-Cruz C.M."/>
            <person name="Vancaester E."/>
            <person name="Stenow R."/>
            <person name="Vandepoele K."/>
            <person name="Ploug H."/>
            <person name="Bruchert V."/>
            <person name="Godhe A."/>
            <person name="Topel M."/>
        </authorList>
    </citation>
    <scope>NUCLEOTIDE SEQUENCE</scope>
    <source>
        <strain evidence="2">R05AC</strain>
    </source>
</reference>
<feature type="region of interest" description="Disordered" evidence="1">
    <location>
        <begin position="145"/>
        <end position="175"/>
    </location>
</feature>
<evidence type="ECO:0000313" key="2">
    <source>
        <dbReference type="EMBL" id="KAK1737280.1"/>
    </source>
</evidence>
<name>A0AAD9D906_9STRA</name>
<evidence type="ECO:0000256" key="1">
    <source>
        <dbReference type="SAM" id="MobiDB-lite"/>
    </source>
</evidence>
<sequence length="175" mass="19055">MSTMSQAQPRHGARRAFGSIINTNSTPRKAAKGGASAITDEVHSAKKEKQASLFSMATRSSKKRAASLKEAEDKEVSAVESPSKKTATKNAVLPKAAKSLFKEEVVGEEYLGAREVFRTLPEVDAAFWDEMEDLLEIKLANPIGSEDEFDVNGQDDNEDKQPANLKEEEEVAGEV</sequence>
<keyword evidence="3" id="KW-1185">Reference proteome</keyword>
<accession>A0AAD9D906</accession>
<feature type="compositionally biased region" description="Basic and acidic residues" evidence="1">
    <location>
        <begin position="67"/>
        <end position="77"/>
    </location>
</feature>